<evidence type="ECO:0000313" key="2">
    <source>
        <dbReference type="Proteomes" id="UP000037069"/>
    </source>
</evidence>
<gene>
    <name evidence="1" type="ORF">FF38_10874</name>
</gene>
<sequence>MLAARCLRTAATRYTHPALCVWSSNVRTIPILEATTTTWYTRPLAVAYSKDSKPGASLGDTGVKLPSKDQVESFFFKSLVYLWDFAYYVFCLSHKLVEKYVFNNSTVQHYWNLLLKRMDDARTFTKVSTFDTSNDVNIKNKNIIAKYT</sequence>
<name>A0A0L0CP10_LUCCU</name>
<dbReference type="EMBL" id="JRES01000122">
    <property type="protein sequence ID" value="KNC34011.1"/>
    <property type="molecule type" value="Genomic_DNA"/>
</dbReference>
<keyword evidence="2" id="KW-1185">Reference proteome</keyword>
<protein>
    <submittedName>
        <fullName evidence="1">Uncharacterized protein</fullName>
    </submittedName>
</protein>
<reference evidence="1 2" key="1">
    <citation type="journal article" date="2015" name="Nat. Commun.">
        <title>Lucilia cuprina genome unlocks parasitic fly biology to underpin future interventions.</title>
        <authorList>
            <person name="Anstead C.A."/>
            <person name="Korhonen P.K."/>
            <person name="Young N.D."/>
            <person name="Hall R.S."/>
            <person name="Jex A.R."/>
            <person name="Murali S.C."/>
            <person name="Hughes D.S."/>
            <person name="Lee S.F."/>
            <person name="Perry T."/>
            <person name="Stroehlein A.J."/>
            <person name="Ansell B.R."/>
            <person name="Breugelmans B."/>
            <person name="Hofmann A."/>
            <person name="Qu J."/>
            <person name="Dugan S."/>
            <person name="Lee S.L."/>
            <person name="Chao H."/>
            <person name="Dinh H."/>
            <person name="Han Y."/>
            <person name="Doddapaneni H.V."/>
            <person name="Worley K.C."/>
            <person name="Muzny D.M."/>
            <person name="Ioannidis P."/>
            <person name="Waterhouse R.M."/>
            <person name="Zdobnov E.M."/>
            <person name="James P.J."/>
            <person name="Bagnall N.H."/>
            <person name="Kotze A.C."/>
            <person name="Gibbs R.A."/>
            <person name="Richards S."/>
            <person name="Batterham P."/>
            <person name="Gasser R.B."/>
        </authorList>
    </citation>
    <scope>NUCLEOTIDE SEQUENCE [LARGE SCALE GENOMIC DNA]</scope>
    <source>
        <strain evidence="1 2">LS</strain>
        <tissue evidence="1">Full body</tissue>
    </source>
</reference>
<organism evidence="1 2">
    <name type="scientific">Lucilia cuprina</name>
    <name type="common">Green bottle fly</name>
    <name type="synonym">Australian sheep blowfly</name>
    <dbReference type="NCBI Taxonomy" id="7375"/>
    <lineage>
        <taxon>Eukaryota</taxon>
        <taxon>Metazoa</taxon>
        <taxon>Ecdysozoa</taxon>
        <taxon>Arthropoda</taxon>
        <taxon>Hexapoda</taxon>
        <taxon>Insecta</taxon>
        <taxon>Pterygota</taxon>
        <taxon>Neoptera</taxon>
        <taxon>Endopterygota</taxon>
        <taxon>Diptera</taxon>
        <taxon>Brachycera</taxon>
        <taxon>Muscomorpha</taxon>
        <taxon>Oestroidea</taxon>
        <taxon>Calliphoridae</taxon>
        <taxon>Luciliinae</taxon>
        <taxon>Lucilia</taxon>
    </lineage>
</organism>
<dbReference type="AlphaFoldDB" id="A0A0L0CP10"/>
<proteinExistence type="predicted"/>
<comment type="caution">
    <text evidence="1">The sequence shown here is derived from an EMBL/GenBank/DDBJ whole genome shotgun (WGS) entry which is preliminary data.</text>
</comment>
<accession>A0A0L0CP10</accession>
<evidence type="ECO:0000313" key="1">
    <source>
        <dbReference type="EMBL" id="KNC34011.1"/>
    </source>
</evidence>
<dbReference type="Proteomes" id="UP000037069">
    <property type="component" value="Unassembled WGS sequence"/>
</dbReference>
<dbReference type="OrthoDB" id="7845007at2759"/>